<feature type="region of interest" description="Disordered" evidence="1">
    <location>
        <begin position="1"/>
        <end position="29"/>
    </location>
</feature>
<sequence>MTDADNTLGTTPGTGAAQNSGTAQTGKVVREEDRAPMGFTIRVFIYLVGVHFIAGFLFLLFYLAGAK</sequence>
<evidence type="ECO:0000256" key="1">
    <source>
        <dbReference type="SAM" id="MobiDB-lite"/>
    </source>
</evidence>
<name>A0ABU2XC88_9ACTN</name>
<accession>A0ABU2XC88</accession>
<keyword evidence="2" id="KW-0812">Transmembrane</keyword>
<organism evidence="3 4">
    <name type="scientific">Streptomyces lonegramiae</name>
    <dbReference type="NCBI Taxonomy" id="3075524"/>
    <lineage>
        <taxon>Bacteria</taxon>
        <taxon>Bacillati</taxon>
        <taxon>Actinomycetota</taxon>
        <taxon>Actinomycetes</taxon>
        <taxon>Kitasatosporales</taxon>
        <taxon>Streptomycetaceae</taxon>
        <taxon>Streptomyces</taxon>
    </lineage>
</organism>
<evidence type="ECO:0000313" key="3">
    <source>
        <dbReference type="EMBL" id="MDT0543074.1"/>
    </source>
</evidence>
<comment type="caution">
    <text evidence="3">The sequence shown here is derived from an EMBL/GenBank/DDBJ whole genome shotgun (WGS) entry which is preliminary data.</text>
</comment>
<evidence type="ECO:0000256" key="2">
    <source>
        <dbReference type="SAM" id="Phobius"/>
    </source>
</evidence>
<dbReference type="Proteomes" id="UP001180754">
    <property type="component" value="Unassembled WGS sequence"/>
</dbReference>
<reference evidence="3" key="1">
    <citation type="submission" date="2024-05" db="EMBL/GenBank/DDBJ databases">
        <title>30 novel species of actinomycetes from the DSMZ collection.</title>
        <authorList>
            <person name="Nouioui I."/>
        </authorList>
    </citation>
    <scope>NUCLEOTIDE SEQUENCE</scope>
    <source>
        <strain evidence="3">DSM 41529</strain>
    </source>
</reference>
<dbReference type="EMBL" id="JAVRFD010000004">
    <property type="protein sequence ID" value="MDT0543074.1"/>
    <property type="molecule type" value="Genomic_DNA"/>
</dbReference>
<gene>
    <name evidence="3" type="ORF">RND15_10105</name>
</gene>
<dbReference type="RefSeq" id="WP_311723448.1">
    <property type="nucleotide sequence ID" value="NZ_JAVRFD010000004.1"/>
</dbReference>
<protein>
    <submittedName>
        <fullName evidence="3">DUF6126 family protein</fullName>
    </submittedName>
</protein>
<keyword evidence="2" id="KW-1133">Transmembrane helix</keyword>
<keyword evidence="2" id="KW-0472">Membrane</keyword>
<feature type="transmembrane region" description="Helical" evidence="2">
    <location>
        <begin position="43"/>
        <end position="64"/>
    </location>
</feature>
<proteinExistence type="predicted"/>
<dbReference type="Pfam" id="PF19621">
    <property type="entry name" value="DUF6126"/>
    <property type="match status" value="1"/>
</dbReference>
<evidence type="ECO:0000313" key="4">
    <source>
        <dbReference type="Proteomes" id="UP001180754"/>
    </source>
</evidence>
<dbReference type="InterPro" id="IPR046129">
    <property type="entry name" value="DUF6126"/>
</dbReference>
<keyword evidence="4" id="KW-1185">Reference proteome</keyword>
<feature type="compositionally biased region" description="Polar residues" evidence="1">
    <location>
        <begin position="1"/>
        <end position="25"/>
    </location>
</feature>